<dbReference type="EMBL" id="UINC01037326">
    <property type="protein sequence ID" value="SVB32644.1"/>
    <property type="molecule type" value="Genomic_DNA"/>
</dbReference>
<evidence type="ECO:0000313" key="1">
    <source>
        <dbReference type="EMBL" id="SVB32644.1"/>
    </source>
</evidence>
<proteinExistence type="predicted"/>
<organism evidence="1">
    <name type="scientific">marine metagenome</name>
    <dbReference type="NCBI Taxonomy" id="408172"/>
    <lineage>
        <taxon>unclassified sequences</taxon>
        <taxon>metagenomes</taxon>
        <taxon>ecological metagenomes</taxon>
    </lineage>
</organism>
<gene>
    <name evidence="1" type="ORF">METZ01_LOCUS185498</name>
</gene>
<sequence length="149" mass="17623">MSELSIPWRPRVIMVDRAFRLPVQSAQGAVELNTEHFSVISSRWEPRDRAWYYFLRSPQQPGDFSITVRQNGQSAQTGIQVRTLDQLRERHEYNGAVWPRRWPVGQPWESTKQGQTLQDTVPLRPANEEQLTWWIGQTDETLWHQMPWP</sequence>
<name>A0A382D3N1_9ZZZZ</name>
<protein>
    <submittedName>
        <fullName evidence="1">Uncharacterized protein</fullName>
    </submittedName>
</protein>
<dbReference type="AlphaFoldDB" id="A0A382D3N1"/>
<accession>A0A382D3N1</accession>
<feature type="non-terminal residue" evidence="1">
    <location>
        <position position="149"/>
    </location>
</feature>
<reference evidence="1" key="1">
    <citation type="submission" date="2018-05" db="EMBL/GenBank/DDBJ databases">
        <authorList>
            <person name="Lanie J.A."/>
            <person name="Ng W.-L."/>
            <person name="Kazmierczak K.M."/>
            <person name="Andrzejewski T.M."/>
            <person name="Davidsen T.M."/>
            <person name="Wayne K.J."/>
            <person name="Tettelin H."/>
            <person name="Glass J.I."/>
            <person name="Rusch D."/>
            <person name="Podicherti R."/>
            <person name="Tsui H.-C.T."/>
            <person name="Winkler M.E."/>
        </authorList>
    </citation>
    <scope>NUCLEOTIDE SEQUENCE</scope>
</reference>